<dbReference type="InterPro" id="IPR001544">
    <property type="entry name" value="Aminotrans_IV"/>
</dbReference>
<organism evidence="2 3">
    <name type="scientific">Paracoccus aestuariivivens</name>
    <dbReference type="NCBI Taxonomy" id="1820333"/>
    <lineage>
        <taxon>Bacteria</taxon>
        <taxon>Pseudomonadati</taxon>
        <taxon>Pseudomonadota</taxon>
        <taxon>Alphaproteobacteria</taxon>
        <taxon>Rhodobacterales</taxon>
        <taxon>Paracoccaceae</taxon>
        <taxon>Paracoccus</taxon>
    </lineage>
</organism>
<dbReference type="NCBIfam" id="NF005729">
    <property type="entry name" value="PRK07546.1-3"/>
    <property type="match status" value="1"/>
</dbReference>
<dbReference type="GO" id="GO:0008483">
    <property type="term" value="F:transaminase activity"/>
    <property type="evidence" value="ECO:0007669"/>
    <property type="project" value="UniProtKB-KW"/>
</dbReference>
<evidence type="ECO:0000313" key="3">
    <source>
        <dbReference type="Proteomes" id="UP000478183"/>
    </source>
</evidence>
<dbReference type="EMBL" id="WMIE01000010">
    <property type="protein sequence ID" value="MTH79068.1"/>
    <property type="molecule type" value="Genomic_DNA"/>
</dbReference>
<dbReference type="Gene3D" id="3.30.470.10">
    <property type="match status" value="1"/>
</dbReference>
<dbReference type="Pfam" id="PF01063">
    <property type="entry name" value="Aminotran_4"/>
    <property type="match status" value="1"/>
</dbReference>
<keyword evidence="2" id="KW-0808">Transferase</keyword>
<gene>
    <name evidence="2" type="ORF">GL286_15165</name>
</gene>
<dbReference type="InterPro" id="IPR043131">
    <property type="entry name" value="BCAT-like_N"/>
</dbReference>
<keyword evidence="2" id="KW-0032">Aminotransferase</keyword>
<keyword evidence="3" id="KW-1185">Reference proteome</keyword>
<comment type="caution">
    <text evidence="2">The sequence shown here is derived from an EMBL/GenBank/DDBJ whole genome shotgun (WGS) entry which is preliminary data.</text>
</comment>
<evidence type="ECO:0000313" key="2">
    <source>
        <dbReference type="EMBL" id="MTH79068.1"/>
    </source>
</evidence>
<dbReference type="Gene3D" id="3.20.10.10">
    <property type="entry name" value="D-amino Acid Aminotransferase, subunit A, domain 2"/>
    <property type="match status" value="1"/>
</dbReference>
<name>A0A6L6JD22_9RHOB</name>
<dbReference type="InterPro" id="IPR036038">
    <property type="entry name" value="Aminotransferase-like"/>
</dbReference>
<dbReference type="InterPro" id="IPR043132">
    <property type="entry name" value="BCAT-like_C"/>
</dbReference>
<proteinExistence type="predicted"/>
<dbReference type="RefSeq" id="WP_170295223.1">
    <property type="nucleotide sequence ID" value="NZ_WMIE01000010.1"/>
</dbReference>
<protein>
    <recommendedName>
        <fullName evidence="1">Probable branched-chain-amino-acid aminotransferase</fullName>
    </recommendedName>
</protein>
<evidence type="ECO:0000256" key="1">
    <source>
        <dbReference type="ARBA" id="ARBA00014472"/>
    </source>
</evidence>
<dbReference type="SUPFAM" id="SSF56752">
    <property type="entry name" value="D-aminoacid aminotransferase-like PLP-dependent enzymes"/>
    <property type="match status" value="1"/>
</dbReference>
<sequence>MESPLRDAADGADLALIETARWDGSACPLLDLHLARLQAGIRALGWRFDGSFAAAFIGPQDRPARLRVLVRQNGIVPTETSDLPPAIPIWRVGIAEQRLDSADPWLRIKSTRRATYDQARRTLSTGLHEVILLNERHEVCDGSISTVFFDRGEGLRTPPLTSGLLPGVLRAKLMSEGVPEEVLLAQDLPKVRLWVGNALRGLHEAILVR</sequence>
<reference evidence="2 3" key="1">
    <citation type="submission" date="2019-11" db="EMBL/GenBank/DDBJ databases">
        <authorList>
            <person name="Dong K."/>
        </authorList>
    </citation>
    <scope>NUCLEOTIDE SEQUENCE [LARGE SCALE GENOMIC DNA]</scope>
    <source>
        <strain evidence="2 3">NBRC 111993</strain>
    </source>
</reference>
<accession>A0A6L6JD22</accession>
<dbReference type="Proteomes" id="UP000478183">
    <property type="component" value="Unassembled WGS sequence"/>
</dbReference>
<dbReference type="AlphaFoldDB" id="A0A6L6JD22"/>